<name>A0AAN9X6Z5_PSOTE</name>
<accession>A0AAN9X6Z5</accession>
<comment type="caution">
    <text evidence="1">The sequence shown here is derived from an EMBL/GenBank/DDBJ whole genome shotgun (WGS) entry which is preliminary data.</text>
</comment>
<dbReference type="Proteomes" id="UP001386955">
    <property type="component" value="Unassembled WGS sequence"/>
</dbReference>
<proteinExistence type="predicted"/>
<protein>
    <submittedName>
        <fullName evidence="1">Uncharacterized protein</fullName>
    </submittedName>
</protein>
<reference evidence="1 2" key="1">
    <citation type="submission" date="2024-01" db="EMBL/GenBank/DDBJ databases">
        <title>The genomes of 5 underutilized Papilionoideae crops provide insights into root nodulation and disease resistanc.</title>
        <authorList>
            <person name="Jiang F."/>
        </authorList>
    </citation>
    <scope>NUCLEOTIDE SEQUENCE [LARGE SCALE GENOMIC DNA]</scope>
    <source>
        <strain evidence="1">DUOXIRENSHENG_FW03</strain>
        <tissue evidence="1">Leaves</tissue>
    </source>
</reference>
<keyword evidence="2" id="KW-1185">Reference proteome</keyword>
<dbReference type="EMBL" id="JAYMYS010000008">
    <property type="protein sequence ID" value="KAK7384901.1"/>
    <property type="molecule type" value="Genomic_DNA"/>
</dbReference>
<evidence type="ECO:0000313" key="2">
    <source>
        <dbReference type="Proteomes" id="UP001386955"/>
    </source>
</evidence>
<dbReference type="AlphaFoldDB" id="A0AAN9X6Z5"/>
<organism evidence="1 2">
    <name type="scientific">Psophocarpus tetragonolobus</name>
    <name type="common">Winged bean</name>
    <name type="synonym">Dolichos tetragonolobus</name>
    <dbReference type="NCBI Taxonomy" id="3891"/>
    <lineage>
        <taxon>Eukaryota</taxon>
        <taxon>Viridiplantae</taxon>
        <taxon>Streptophyta</taxon>
        <taxon>Embryophyta</taxon>
        <taxon>Tracheophyta</taxon>
        <taxon>Spermatophyta</taxon>
        <taxon>Magnoliopsida</taxon>
        <taxon>eudicotyledons</taxon>
        <taxon>Gunneridae</taxon>
        <taxon>Pentapetalae</taxon>
        <taxon>rosids</taxon>
        <taxon>fabids</taxon>
        <taxon>Fabales</taxon>
        <taxon>Fabaceae</taxon>
        <taxon>Papilionoideae</taxon>
        <taxon>50 kb inversion clade</taxon>
        <taxon>NPAAA clade</taxon>
        <taxon>indigoferoid/millettioid clade</taxon>
        <taxon>Phaseoleae</taxon>
        <taxon>Psophocarpus</taxon>
    </lineage>
</organism>
<gene>
    <name evidence="1" type="ORF">VNO78_30604</name>
</gene>
<evidence type="ECO:0000313" key="1">
    <source>
        <dbReference type="EMBL" id="KAK7384901.1"/>
    </source>
</evidence>
<sequence>MFSWTSLLRNEVYDEVFLEILCVHQSSRDLCIGIQGDDGTGRGARRYSSVYGSPLFGLGYAFSYRLGLGPLFPDFKGGGGYLRIVWVTIYGHLHGHAIKRQVGQGLFEDNMGDYLWSSSWSCYQETSGAELFEDNMGEYLWSSS</sequence>